<evidence type="ECO:0000313" key="1">
    <source>
        <dbReference type="EMBL" id="CRK92839.1"/>
    </source>
</evidence>
<dbReference type="STRING" id="568069.A0A1J1HXM2"/>
<dbReference type="AlphaFoldDB" id="A0A1J1HXM2"/>
<sequence>MSDPEEQKYRIECVKAGDMHPILNFIEKNYFRSDPLLISLKCFHQRMDKNLEFYIKQSLLQGLSLVAKENSRENKILGVAVNQKSCKWTANSIDELGEICENINTSKLFHIWALLARESESEIHDYQSTNTIFNLGLISVHRELKHRRLQAELAFHSLCLARDLNYELARFDTTNEFTMKIAEEANMTKIWEVPYKNILCGDGKTPIILPNKPHTHAAVYCINLDELNLKNLSDSTN</sequence>
<keyword evidence="2" id="KW-1185">Reference proteome</keyword>
<name>A0A1J1HXM2_9DIPT</name>
<protein>
    <submittedName>
        <fullName evidence="1">CLUMA_CG006418, isoform A</fullName>
    </submittedName>
</protein>
<reference evidence="1 2" key="1">
    <citation type="submission" date="2015-04" db="EMBL/GenBank/DDBJ databases">
        <authorList>
            <person name="Syromyatnikov M.Y."/>
            <person name="Popov V.N."/>
        </authorList>
    </citation>
    <scope>NUCLEOTIDE SEQUENCE [LARGE SCALE GENOMIC DNA]</scope>
</reference>
<dbReference type="PANTHER" id="PTHR20905">
    <property type="entry name" value="N-ACETYLTRANSFERASE-RELATED"/>
    <property type="match status" value="1"/>
</dbReference>
<dbReference type="Gene3D" id="3.40.630.30">
    <property type="match status" value="1"/>
</dbReference>
<dbReference type="Proteomes" id="UP000183832">
    <property type="component" value="Unassembled WGS sequence"/>
</dbReference>
<dbReference type="PANTHER" id="PTHR20905:SF1">
    <property type="entry name" value="AT07410P-RELATED"/>
    <property type="match status" value="1"/>
</dbReference>
<organism evidence="1 2">
    <name type="scientific">Clunio marinus</name>
    <dbReference type="NCBI Taxonomy" id="568069"/>
    <lineage>
        <taxon>Eukaryota</taxon>
        <taxon>Metazoa</taxon>
        <taxon>Ecdysozoa</taxon>
        <taxon>Arthropoda</taxon>
        <taxon>Hexapoda</taxon>
        <taxon>Insecta</taxon>
        <taxon>Pterygota</taxon>
        <taxon>Neoptera</taxon>
        <taxon>Endopterygota</taxon>
        <taxon>Diptera</taxon>
        <taxon>Nematocera</taxon>
        <taxon>Chironomoidea</taxon>
        <taxon>Chironomidae</taxon>
        <taxon>Clunio</taxon>
    </lineage>
</organism>
<evidence type="ECO:0000313" key="2">
    <source>
        <dbReference type="Proteomes" id="UP000183832"/>
    </source>
</evidence>
<accession>A0A1J1HXM2</accession>
<dbReference type="OrthoDB" id="8113373at2759"/>
<gene>
    <name evidence="1" type="ORF">CLUMA_CG006418</name>
</gene>
<dbReference type="GO" id="GO:0008080">
    <property type="term" value="F:N-acetyltransferase activity"/>
    <property type="evidence" value="ECO:0007669"/>
    <property type="project" value="TreeGrafter"/>
</dbReference>
<proteinExistence type="predicted"/>
<dbReference type="EMBL" id="CVRI01000035">
    <property type="protein sequence ID" value="CRK92839.1"/>
    <property type="molecule type" value="Genomic_DNA"/>
</dbReference>